<comment type="caution">
    <text evidence="3">The sequence shown here is derived from an EMBL/GenBank/DDBJ whole genome shotgun (WGS) entry which is preliminary data.</text>
</comment>
<feature type="coiled-coil region" evidence="1">
    <location>
        <begin position="404"/>
        <end position="459"/>
    </location>
</feature>
<dbReference type="Proteomes" id="UP001165080">
    <property type="component" value="Unassembled WGS sequence"/>
</dbReference>
<keyword evidence="4" id="KW-1185">Reference proteome</keyword>
<dbReference type="AlphaFoldDB" id="A0A9W6F4X4"/>
<feature type="region of interest" description="Disordered" evidence="2">
    <location>
        <begin position="549"/>
        <end position="575"/>
    </location>
</feature>
<name>A0A9W6F4X4_9CHLO</name>
<evidence type="ECO:0000313" key="4">
    <source>
        <dbReference type="Proteomes" id="UP001165080"/>
    </source>
</evidence>
<proteinExistence type="predicted"/>
<feature type="compositionally biased region" description="Gly residues" evidence="2">
    <location>
        <begin position="556"/>
        <end position="568"/>
    </location>
</feature>
<feature type="region of interest" description="Disordered" evidence="2">
    <location>
        <begin position="501"/>
        <end position="525"/>
    </location>
</feature>
<organism evidence="3 4">
    <name type="scientific">Pleodorina starrii</name>
    <dbReference type="NCBI Taxonomy" id="330485"/>
    <lineage>
        <taxon>Eukaryota</taxon>
        <taxon>Viridiplantae</taxon>
        <taxon>Chlorophyta</taxon>
        <taxon>core chlorophytes</taxon>
        <taxon>Chlorophyceae</taxon>
        <taxon>CS clade</taxon>
        <taxon>Chlamydomonadales</taxon>
        <taxon>Volvocaceae</taxon>
        <taxon>Pleodorina</taxon>
    </lineage>
</organism>
<feature type="compositionally biased region" description="Polar residues" evidence="2">
    <location>
        <begin position="649"/>
        <end position="659"/>
    </location>
</feature>
<gene>
    <name evidence="3" type="primary">PLEST003778</name>
    <name evidence="3" type="ORF">PLESTB_001100600</name>
</gene>
<accession>A0A9W6F4X4</accession>
<protein>
    <submittedName>
        <fullName evidence="3">Uncharacterized protein</fullName>
    </submittedName>
</protein>
<evidence type="ECO:0000313" key="3">
    <source>
        <dbReference type="EMBL" id="GLC56399.1"/>
    </source>
</evidence>
<feature type="coiled-coil region" evidence="1">
    <location>
        <begin position="330"/>
        <end position="364"/>
    </location>
</feature>
<feature type="compositionally biased region" description="Gly residues" evidence="2">
    <location>
        <begin position="516"/>
        <end position="525"/>
    </location>
</feature>
<feature type="compositionally biased region" description="Gly residues" evidence="2">
    <location>
        <begin position="616"/>
        <end position="644"/>
    </location>
</feature>
<keyword evidence="1" id="KW-0175">Coiled coil</keyword>
<dbReference type="EMBL" id="BRXU01000015">
    <property type="protein sequence ID" value="GLC56399.1"/>
    <property type="molecule type" value="Genomic_DNA"/>
</dbReference>
<evidence type="ECO:0000256" key="1">
    <source>
        <dbReference type="SAM" id="Coils"/>
    </source>
</evidence>
<feature type="region of interest" description="Disordered" evidence="2">
    <location>
        <begin position="612"/>
        <end position="676"/>
    </location>
</feature>
<evidence type="ECO:0000256" key="2">
    <source>
        <dbReference type="SAM" id="MobiDB-lite"/>
    </source>
</evidence>
<sequence>MSASAELLLLKRSFELVAEHSRELSRTLEAKLSLSHDVPQLQAKLHRSKRKASVIELTAQLHEAQTRLLMAEEVGRQTATEVGVLKKALGLRSEIELGGGYDGQAQLLQALAKSQEESAGLAAQLAEGSRRAASLEHQVVQLQGEMDRLVGARLAAEEALVAARRETGEAHGRASALQIDLDELKSQLRRNHAHLQEVQAARHGAEGSLDSLAARNRALKEKLAATDREARTQVEALRGELRSLAQHAEREVEQLHALHASREGEWEAQVAGLQKQLAELEARLSQSDRDHEVEVLRLQSRTGALEASLEGSRLREASLERDAEAVRGEADRLARTNAELASSLAAARSEAEALSERAEEAANSTDSERRLRMQVQAQLEAATTRAAVREEALAAEAAALRGDVAALSLANERLRADLRACQEKLTDVTARQSINERHIDELHTTIQSLTRSKSKLQNTMLEQLSLFKSKLHQVEQENLTLRNALSSSAAAALTDPWVSRTSTANGDALPPAPPSRGGGGGSAAGGSLGGGGGAALGGGTAAAAGSNLSGGAAAAGSGGGSSSSGGLGNSSSGSELTAGNLAAAQAIVRAGISGGGSSISTGTTITQTLTLRDSQLGGGGGSATFHAGGGSGGGGGGASGGGATGASYPSDTSSLAFDSSRSEGGMEATLAPYGMQ</sequence>
<feature type="coiled-coil region" evidence="1">
    <location>
        <begin position="181"/>
        <end position="290"/>
    </location>
</feature>
<reference evidence="3 4" key="1">
    <citation type="journal article" date="2023" name="Commun. Biol.">
        <title>Reorganization of the ancestral sex-determining regions during the evolution of trioecy in Pleodorina starrii.</title>
        <authorList>
            <person name="Takahashi K."/>
            <person name="Suzuki S."/>
            <person name="Kawai-Toyooka H."/>
            <person name="Yamamoto K."/>
            <person name="Hamaji T."/>
            <person name="Ootsuki R."/>
            <person name="Yamaguchi H."/>
            <person name="Kawachi M."/>
            <person name="Higashiyama T."/>
            <person name="Nozaki H."/>
        </authorList>
    </citation>
    <scope>NUCLEOTIDE SEQUENCE [LARGE SCALE GENOMIC DNA]</scope>
    <source>
        <strain evidence="3 4">NIES-4479</strain>
    </source>
</reference>
<feature type="coiled-coil region" evidence="1">
    <location>
        <begin position="125"/>
        <end position="152"/>
    </location>
</feature>